<proteinExistence type="predicted"/>
<dbReference type="AlphaFoldDB" id="A0A1I8ANR0"/>
<dbReference type="PANTHER" id="PTHR24251">
    <property type="entry name" value="OVOCHYMASE-RELATED"/>
    <property type="match status" value="1"/>
</dbReference>
<dbReference type="SMART" id="SM00042">
    <property type="entry name" value="CUB"/>
    <property type="match status" value="2"/>
</dbReference>
<reference evidence="7" key="1">
    <citation type="submission" date="2016-11" db="UniProtKB">
        <authorList>
            <consortium name="WormBaseParasite"/>
        </authorList>
    </citation>
    <scope>IDENTIFICATION</scope>
</reference>
<evidence type="ECO:0000313" key="7">
    <source>
        <dbReference type="WBParaSite" id="L893_g7494.t1"/>
    </source>
</evidence>
<keyword evidence="4" id="KW-0732">Signal</keyword>
<feature type="domain" description="CUB" evidence="5">
    <location>
        <begin position="161"/>
        <end position="274"/>
    </location>
</feature>
<evidence type="ECO:0000256" key="4">
    <source>
        <dbReference type="SAM" id="SignalP"/>
    </source>
</evidence>
<dbReference type="PROSITE" id="PS01180">
    <property type="entry name" value="CUB"/>
    <property type="match status" value="2"/>
</dbReference>
<sequence length="284" mass="31547">MILPVVAVLLFRAVLGQEQSSIVSHLGPQIKSSAPNCPQPFYEEVEGEIFSPNFPQQYDNGDNCTYLIEVDENRIVELLIVAFRTEACCDVVSIYDGDTQDPVKRLAQLSGNVDAGKIFRSTGNKITVHFYSDITVVDLGFYFKYASLAVEDSMPAPLSVCQNTTFDMRFGFVFSPNWPLFYPNSAYCSSLIDAGYGSVVNFEFLGFDVEPCCDFVTIFDGQIPSNRTQIAKLSGLLSDLKQTKFTSTGQYLLILFTSDMTTTRPGFAAIHYNTYVEGESKNIT</sequence>
<keyword evidence="6" id="KW-1185">Reference proteome</keyword>
<name>A0A1I8ANR0_9BILA</name>
<dbReference type="PANTHER" id="PTHR24251:SF37">
    <property type="entry name" value="CUB DOMAIN-CONTAINING PROTEIN"/>
    <property type="match status" value="1"/>
</dbReference>
<evidence type="ECO:0000313" key="6">
    <source>
        <dbReference type="Proteomes" id="UP000095287"/>
    </source>
</evidence>
<dbReference type="Gene3D" id="2.60.120.290">
    <property type="entry name" value="Spermadhesin, CUB domain"/>
    <property type="match status" value="2"/>
</dbReference>
<accession>A0A1I8ANR0</accession>
<dbReference type="WBParaSite" id="L893_g7494.t1">
    <property type="protein sequence ID" value="L893_g7494.t1"/>
    <property type="gene ID" value="L893_g7494"/>
</dbReference>
<dbReference type="SUPFAM" id="SSF49854">
    <property type="entry name" value="Spermadhesin, CUB domain"/>
    <property type="match status" value="2"/>
</dbReference>
<dbReference type="InterPro" id="IPR000859">
    <property type="entry name" value="CUB_dom"/>
</dbReference>
<dbReference type="Pfam" id="PF00431">
    <property type="entry name" value="CUB"/>
    <property type="match status" value="2"/>
</dbReference>
<feature type="signal peptide" evidence="4">
    <location>
        <begin position="1"/>
        <end position="16"/>
    </location>
</feature>
<keyword evidence="1" id="KW-0677">Repeat</keyword>
<evidence type="ECO:0000259" key="5">
    <source>
        <dbReference type="PROSITE" id="PS01180"/>
    </source>
</evidence>
<feature type="chain" id="PRO_5009314923" evidence="4">
    <location>
        <begin position="17"/>
        <end position="284"/>
    </location>
</feature>
<organism evidence="6 7">
    <name type="scientific">Steinernema glaseri</name>
    <dbReference type="NCBI Taxonomy" id="37863"/>
    <lineage>
        <taxon>Eukaryota</taxon>
        <taxon>Metazoa</taxon>
        <taxon>Ecdysozoa</taxon>
        <taxon>Nematoda</taxon>
        <taxon>Chromadorea</taxon>
        <taxon>Rhabditida</taxon>
        <taxon>Tylenchina</taxon>
        <taxon>Panagrolaimomorpha</taxon>
        <taxon>Strongyloidoidea</taxon>
        <taxon>Steinernematidae</taxon>
        <taxon>Steinernema</taxon>
    </lineage>
</organism>
<protein>
    <submittedName>
        <fullName evidence="7">CUB domain-containing protein</fullName>
    </submittedName>
</protein>
<keyword evidence="2 3" id="KW-1015">Disulfide bond</keyword>
<evidence type="ECO:0000256" key="1">
    <source>
        <dbReference type="ARBA" id="ARBA00022737"/>
    </source>
</evidence>
<feature type="disulfide bond" evidence="3">
    <location>
        <begin position="161"/>
        <end position="188"/>
    </location>
</feature>
<feature type="domain" description="CUB" evidence="5">
    <location>
        <begin position="37"/>
        <end position="148"/>
    </location>
</feature>
<comment type="caution">
    <text evidence="3">Lacks conserved residue(s) required for the propagation of feature annotation.</text>
</comment>
<feature type="disulfide bond" evidence="3">
    <location>
        <begin position="37"/>
        <end position="64"/>
    </location>
</feature>
<dbReference type="InterPro" id="IPR035914">
    <property type="entry name" value="Sperma_CUB_dom_sf"/>
</dbReference>
<evidence type="ECO:0000256" key="3">
    <source>
        <dbReference type="PROSITE-ProRule" id="PRU00059"/>
    </source>
</evidence>
<dbReference type="Proteomes" id="UP000095287">
    <property type="component" value="Unplaced"/>
</dbReference>
<evidence type="ECO:0000256" key="2">
    <source>
        <dbReference type="ARBA" id="ARBA00023157"/>
    </source>
</evidence>
<dbReference type="CDD" id="cd00041">
    <property type="entry name" value="CUB"/>
    <property type="match status" value="2"/>
</dbReference>